<keyword evidence="9 11" id="KW-0472">Membrane</keyword>
<dbReference type="GO" id="GO:0005230">
    <property type="term" value="F:extracellular ligand-gated monoatomic ion channel activity"/>
    <property type="evidence" value="ECO:0007669"/>
    <property type="project" value="InterPro"/>
</dbReference>
<comment type="caution">
    <text evidence="14">The sequence shown here is derived from an EMBL/GenBank/DDBJ whole genome shotgun (WGS) entry which is preliminary data.</text>
</comment>
<dbReference type="Pfam" id="PF02932">
    <property type="entry name" value="Neur_chan_memb"/>
    <property type="match status" value="1"/>
</dbReference>
<keyword evidence="10 11" id="KW-0407">Ion channel</keyword>
<dbReference type="CDD" id="cd18990">
    <property type="entry name" value="LGIC_ECD_GABAAR"/>
    <property type="match status" value="1"/>
</dbReference>
<evidence type="ECO:0000256" key="6">
    <source>
        <dbReference type="ARBA" id="ARBA00022729"/>
    </source>
</evidence>
<feature type="transmembrane region" description="Helical" evidence="11">
    <location>
        <begin position="403"/>
        <end position="421"/>
    </location>
</feature>
<keyword evidence="8 11" id="KW-0406">Ion transport</keyword>
<dbReference type="InterPro" id="IPR038050">
    <property type="entry name" value="Neuro_actylchol_rec"/>
</dbReference>
<dbReference type="PRINTS" id="PR00253">
    <property type="entry name" value="GABAARECEPTR"/>
</dbReference>
<evidence type="ECO:0000259" key="13">
    <source>
        <dbReference type="Pfam" id="PF02932"/>
    </source>
</evidence>
<evidence type="ECO:0000256" key="8">
    <source>
        <dbReference type="ARBA" id="ARBA00023065"/>
    </source>
</evidence>
<dbReference type="FunFam" id="1.20.58.390:FF:000076">
    <property type="entry name" value="Glutamate-gated chloride channel, putative"/>
    <property type="match status" value="1"/>
</dbReference>
<dbReference type="Gene3D" id="2.70.170.10">
    <property type="entry name" value="Neurotransmitter-gated ion-channel ligand-binding domain"/>
    <property type="match status" value="1"/>
</dbReference>
<reference evidence="14" key="1">
    <citation type="submission" date="2020-10" db="EMBL/GenBank/DDBJ databases">
        <authorList>
            <person name="Kikuchi T."/>
        </authorList>
    </citation>
    <scope>NUCLEOTIDE SEQUENCE</scope>
    <source>
        <strain evidence="14">NKZ352</strain>
    </source>
</reference>
<gene>
    <name evidence="14" type="ORF">CAUJ_LOCUS14895</name>
</gene>
<feature type="transmembrane region" description="Helical" evidence="11">
    <location>
        <begin position="340"/>
        <end position="362"/>
    </location>
</feature>
<dbReference type="SUPFAM" id="SSF90112">
    <property type="entry name" value="Neurotransmitter-gated ion-channel transmembrane pore"/>
    <property type="match status" value="1"/>
</dbReference>
<dbReference type="Gene3D" id="1.20.58.390">
    <property type="entry name" value="Neurotransmitter-gated ion-channel transmembrane domain"/>
    <property type="match status" value="1"/>
</dbReference>
<evidence type="ECO:0000256" key="7">
    <source>
        <dbReference type="ARBA" id="ARBA00022989"/>
    </source>
</evidence>
<feature type="domain" description="Neurotransmitter-gated ion-channel ligand-binding" evidence="12">
    <location>
        <begin position="119"/>
        <end position="338"/>
    </location>
</feature>
<evidence type="ECO:0000313" key="15">
    <source>
        <dbReference type="Proteomes" id="UP000835052"/>
    </source>
</evidence>
<organism evidence="14 15">
    <name type="scientific">Caenorhabditis auriculariae</name>
    <dbReference type="NCBI Taxonomy" id="2777116"/>
    <lineage>
        <taxon>Eukaryota</taxon>
        <taxon>Metazoa</taxon>
        <taxon>Ecdysozoa</taxon>
        <taxon>Nematoda</taxon>
        <taxon>Chromadorea</taxon>
        <taxon>Rhabditida</taxon>
        <taxon>Rhabditina</taxon>
        <taxon>Rhabditomorpha</taxon>
        <taxon>Rhabditoidea</taxon>
        <taxon>Rhabditidae</taxon>
        <taxon>Peloderinae</taxon>
        <taxon>Caenorhabditis</taxon>
    </lineage>
</organism>
<evidence type="ECO:0000256" key="1">
    <source>
        <dbReference type="ARBA" id="ARBA00004141"/>
    </source>
</evidence>
<keyword evidence="5 11" id="KW-0812">Transmembrane</keyword>
<protein>
    <submittedName>
        <fullName evidence="14">Uncharacterized protein</fullName>
    </submittedName>
</protein>
<dbReference type="OrthoDB" id="8890589at2759"/>
<evidence type="ECO:0000256" key="9">
    <source>
        <dbReference type="ARBA" id="ARBA00023136"/>
    </source>
</evidence>
<dbReference type="GO" id="GO:0004888">
    <property type="term" value="F:transmembrane signaling receptor activity"/>
    <property type="evidence" value="ECO:0007669"/>
    <property type="project" value="InterPro"/>
</dbReference>
<dbReference type="InterPro" id="IPR018000">
    <property type="entry name" value="Neurotransmitter_ion_chnl_CS"/>
</dbReference>
<feature type="domain" description="Neurotransmitter-gated ion-channel transmembrane" evidence="13">
    <location>
        <begin position="348"/>
        <end position="428"/>
    </location>
</feature>
<dbReference type="InterPro" id="IPR036734">
    <property type="entry name" value="Neur_chan_lig-bd_sf"/>
</dbReference>
<dbReference type="InterPro" id="IPR006201">
    <property type="entry name" value="Neur_channel"/>
</dbReference>
<evidence type="ECO:0000256" key="11">
    <source>
        <dbReference type="RuleBase" id="RU000687"/>
    </source>
</evidence>
<dbReference type="InterPro" id="IPR036719">
    <property type="entry name" value="Neuro-gated_channel_TM_sf"/>
</dbReference>
<dbReference type="InterPro" id="IPR006029">
    <property type="entry name" value="Neurotrans-gated_channel_TM"/>
</dbReference>
<evidence type="ECO:0000256" key="5">
    <source>
        <dbReference type="ARBA" id="ARBA00022692"/>
    </source>
</evidence>
<keyword evidence="15" id="KW-1185">Reference proteome</keyword>
<name>A0A8S1HR45_9PELO</name>
<comment type="similarity">
    <text evidence="11">Belongs to the ligand-gated ion channel (TC 1.A.9) family.</text>
</comment>
<dbReference type="PANTHER" id="PTHR18945">
    <property type="entry name" value="NEUROTRANSMITTER GATED ION CHANNEL"/>
    <property type="match status" value="1"/>
</dbReference>
<keyword evidence="6" id="KW-0732">Signal</keyword>
<dbReference type="Pfam" id="PF02931">
    <property type="entry name" value="Neur_chan_LBD"/>
    <property type="match status" value="1"/>
</dbReference>
<evidence type="ECO:0000313" key="14">
    <source>
        <dbReference type="EMBL" id="CAD6198990.1"/>
    </source>
</evidence>
<dbReference type="InterPro" id="IPR006028">
    <property type="entry name" value="GABAA/Glycine_rcpt"/>
</dbReference>
<dbReference type="AlphaFoldDB" id="A0A8S1HR45"/>
<feature type="transmembrane region" description="Helical" evidence="11">
    <location>
        <begin position="47"/>
        <end position="69"/>
    </location>
</feature>
<dbReference type="Proteomes" id="UP000835052">
    <property type="component" value="Unassembled WGS sequence"/>
</dbReference>
<keyword evidence="7 11" id="KW-1133">Transmembrane helix</keyword>
<feature type="transmembrane region" description="Helical" evidence="11">
    <location>
        <begin position="374"/>
        <end position="391"/>
    </location>
</feature>
<feature type="transmembrane region" description="Helical" evidence="11">
    <location>
        <begin position="510"/>
        <end position="530"/>
    </location>
</feature>
<keyword evidence="3 11" id="KW-0813">Transport</keyword>
<dbReference type="SUPFAM" id="SSF63712">
    <property type="entry name" value="Nicotinic receptor ligand binding domain-like"/>
    <property type="match status" value="1"/>
</dbReference>
<evidence type="ECO:0000256" key="2">
    <source>
        <dbReference type="ARBA" id="ARBA00004236"/>
    </source>
</evidence>
<dbReference type="InterPro" id="IPR006202">
    <property type="entry name" value="Neur_chan_lig-bd"/>
</dbReference>
<dbReference type="CDD" id="cd19049">
    <property type="entry name" value="LGIC_TM_anion"/>
    <property type="match status" value="1"/>
</dbReference>
<accession>A0A8S1HR45</accession>
<dbReference type="GO" id="GO:0005886">
    <property type="term" value="C:plasma membrane"/>
    <property type="evidence" value="ECO:0007669"/>
    <property type="project" value="UniProtKB-SubCell"/>
</dbReference>
<dbReference type="PROSITE" id="PS00236">
    <property type="entry name" value="NEUROTR_ION_CHANNEL"/>
    <property type="match status" value="1"/>
</dbReference>
<comment type="subcellular location">
    <subcellularLocation>
        <location evidence="2">Cell membrane</location>
    </subcellularLocation>
    <subcellularLocation>
        <location evidence="1">Membrane</location>
        <topology evidence="1">Multi-pass membrane protein</topology>
    </subcellularLocation>
</comment>
<keyword evidence="4" id="KW-1003">Cell membrane</keyword>
<evidence type="ECO:0000256" key="10">
    <source>
        <dbReference type="ARBA" id="ARBA00023303"/>
    </source>
</evidence>
<proteinExistence type="inferred from homology"/>
<sequence>MSKMNHKSFSFFAKFFSLFIAFNHPSLIRIHLKKSDFLPQNASTMRAALAAVLLFVFHFQTCSGVRAALRMRKRLSTGDENSEDDDYLDEQERDEVYNKAAIFEQGETHDFLQFLRSIKYDHRQVPDDVFGGPVAVNVSIVVSNIRAVSEVTMDYCVEMFYRENWRDPRLIYSINKFKKTSKNDIAQDVRDIAAPLRLSTEISLHESYSNFLWHPDTFVPNAIASKNPRRQSITHRSLLRLRHDGSILYSRRLSLVLTCGMDLTLFPFDTQLCKMGIESYGYTADQVRYMWSTGYIQSLTLHKIRLPDFQVKEAFVTSRVESYATGDYSRLYVCFVFNRAAGFCFLQLIIPSTAVVITSWVSLWMENETSFQDMISIILTITFLLFSYNEVMPRVSYIKAMDVYLGVCFCIVFLSLIKLAVVKYMRQRLLITRDTSIVAAGIVPMLRIVNGVSSPATASASFNFDQNGSGLPLYTSVQVDKHGSTSTVDQKPSRISWFEFTPTFVHRFHWITQMAFFFGFVVFCLFYFLVYPNIHSQLLDEDCDRNGAEWFADVN</sequence>
<dbReference type="EMBL" id="CAJGYM010000147">
    <property type="protein sequence ID" value="CAD6198990.1"/>
    <property type="molecule type" value="Genomic_DNA"/>
</dbReference>
<evidence type="ECO:0000259" key="12">
    <source>
        <dbReference type="Pfam" id="PF02931"/>
    </source>
</evidence>
<dbReference type="PRINTS" id="PR00252">
    <property type="entry name" value="NRIONCHANNEL"/>
</dbReference>
<evidence type="ECO:0000256" key="3">
    <source>
        <dbReference type="ARBA" id="ARBA00022448"/>
    </source>
</evidence>
<evidence type="ECO:0000256" key="4">
    <source>
        <dbReference type="ARBA" id="ARBA00022475"/>
    </source>
</evidence>